<dbReference type="InterPro" id="IPR036396">
    <property type="entry name" value="Cyt_P450_sf"/>
</dbReference>
<evidence type="ECO:0000313" key="12">
    <source>
        <dbReference type="Proteomes" id="UP000596661"/>
    </source>
</evidence>
<dbReference type="EnsemblPlants" id="evm.model.02.2499">
    <property type="protein sequence ID" value="cds.evm.model.02.2499"/>
    <property type="gene ID" value="evm.TU.02.2499"/>
</dbReference>
<dbReference type="Pfam" id="PF23320">
    <property type="entry name" value="Zn_SUZ12"/>
    <property type="match status" value="1"/>
</dbReference>
<dbReference type="GO" id="GO:0005634">
    <property type="term" value="C:nucleus"/>
    <property type="evidence" value="ECO:0007669"/>
    <property type="project" value="UniProtKB-ARBA"/>
</dbReference>
<proteinExistence type="inferred from homology"/>
<accession>A0A803NXT5</accession>
<feature type="domain" description="DUF7651" evidence="10">
    <location>
        <begin position="51"/>
        <end position="260"/>
    </location>
</feature>
<evidence type="ECO:0000259" key="9">
    <source>
        <dbReference type="Pfam" id="PF23320"/>
    </source>
</evidence>
<reference evidence="11" key="1">
    <citation type="submission" date="2018-11" db="EMBL/GenBank/DDBJ databases">
        <authorList>
            <person name="Grassa J C."/>
        </authorList>
    </citation>
    <scope>NUCLEOTIDE SEQUENCE [LARGE SCALE GENOMIC DNA]</scope>
</reference>
<dbReference type="InterPro" id="IPR056068">
    <property type="entry name" value="EMF2-like_DUF7651"/>
</dbReference>
<name>A0A803NXT5_CANSA</name>
<dbReference type="SUPFAM" id="SSF48264">
    <property type="entry name" value="Cytochrome P450"/>
    <property type="match status" value="1"/>
</dbReference>
<dbReference type="GO" id="GO:0005506">
    <property type="term" value="F:iron ion binding"/>
    <property type="evidence" value="ECO:0007669"/>
    <property type="project" value="InterPro"/>
</dbReference>
<sequence length="968" mass="110509">MCRQESRARMSAEEEVAAEESLSIYCKPVEFYNIIQRRAIRNPSFLQRCLSYKMEAKHKRRIQMTVTLSRIENAVHTPNLFPMYVFLARLVPDVAAAENSAVYRFNRACMLTSSTGVEGRNQAQANFVLPDINKLAVEARSGTVSILLVSFVGVQNSLGEFNLPKGPINVSSFPSKLGGNCLWGKIQLESLYFSWENSPNFSLGQRAEMISTIDMHSCLMKLSSSNEEKSISIEVPYDSETVSTSQQVQVTVSAEEMCAKEKSPYNSYMSNDIPSSSLSHIIRLRAGNVIFNYRYYNNKLQRTEVTEDFSCPFCLVKCASFKGLRYHLTSSHDLFNFEFWVTEEYQAVNVSVKVDNGRSEIVADSVDPKLEVFSYYSKPLKRKRPKNLIPDAKHVHPYVLEPDLRAGAYERLDKADGASAVLPIPQSDPPCAQLTSGNILAPPAMLQFARTRKLSVERTDPRNCALLRKRQFFHSHRAQPMSIEQVLSDRDSEDEVDDGVADLEDRRMLDDFVDVTKDEKQMMHMWNSFVRKQRVLADGHIPWACEAFSRLHGPDLVKNPSLIWLRILFYLPKVGFEPWPSTKHMVPAFYVSCNEMLTKWEQLMVKQNGSDKECGEIDVWPYLQNMTGDVISRTAFGSSYEEAKNLFELQKEQAELAIKAIQNVYIPGWRCNINQYIFSLLSLIIKYKQRTLFYICRFVPTKLNRRMQQIDCQVQTLLKELINKREKAMKAGEAPNDDLLGILMESNFKEIKEHGNNKNVGMSIKDVIEECKLFYFAGQETTSVLLNWTMIMLSRFPHWQARARDEVLQVFGDNSPDFDGLAHLKVVTMILYEVLRLYPPVILLVRRVHKQTQLGSLTLPAGVQVSLPTILVHYDTELWGEDAKEFKPERFAEGVSKATKGQVSFFPFAWGPRICVGQNFALNEAKMAMALILQRFTFELSPSYAHAPATVITLQPQYGAHLIIHKRN</sequence>
<dbReference type="GO" id="GO:0004497">
    <property type="term" value="F:monooxygenase activity"/>
    <property type="evidence" value="ECO:0007669"/>
    <property type="project" value="InterPro"/>
</dbReference>
<dbReference type="GO" id="GO:0020037">
    <property type="term" value="F:heme binding"/>
    <property type="evidence" value="ECO:0007669"/>
    <property type="project" value="InterPro"/>
</dbReference>
<evidence type="ECO:0000256" key="6">
    <source>
        <dbReference type="ARBA" id="ARBA00023163"/>
    </source>
</evidence>
<keyword evidence="5" id="KW-0805">Transcription regulation</keyword>
<dbReference type="GO" id="GO:0008270">
    <property type="term" value="F:zinc ion binding"/>
    <property type="evidence" value="ECO:0007669"/>
    <property type="project" value="UniProtKB-KW"/>
</dbReference>
<dbReference type="Pfam" id="PF24663">
    <property type="entry name" value="DUF7651"/>
    <property type="match status" value="1"/>
</dbReference>
<comment type="cofactor">
    <cofactor evidence="7">
        <name>heme</name>
        <dbReference type="ChEBI" id="CHEBI:30413"/>
    </cofactor>
</comment>
<keyword evidence="4" id="KW-0862">Zinc</keyword>
<dbReference type="GO" id="GO:0031490">
    <property type="term" value="F:chromatin DNA binding"/>
    <property type="evidence" value="ECO:0007669"/>
    <property type="project" value="TreeGrafter"/>
</dbReference>
<keyword evidence="7" id="KW-0408">Iron</keyword>
<dbReference type="PANTHER" id="PTHR22597">
    <property type="entry name" value="POLYCOMB GROUP PROTEIN"/>
    <property type="match status" value="1"/>
</dbReference>
<evidence type="ECO:0000256" key="5">
    <source>
        <dbReference type="ARBA" id="ARBA00023015"/>
    </source>
</evidence>
<dbReference type="PRINTS" id="PR00463">
    <property type="entry name" value="EP450I"/>
</dbReference>
<evidence type="ECO:0000313" key="11">
    <source>
        <dbReference type="EnsemblPlants" id="cds.evm.model.02.2499"/>
    </source>
</evidence>
<evidence type="ECO:0000256" key="3">
    <source>
        <dbReference type="ARBA" id="ARBA00022771"/>
    </source>
</evidence>
<feature type="domain" description="Polycomb protein SUZ12-like zinc finger" evidence="9">
    <location>
        <begin position="287"/>
        <end position="353"/>
    </location>
</feature>
<dbReference type="Proteomes" id="UP000596661">
    <property type="component" value="Chromosome 2"/>
</dbReference>
<dbReference type="Gene3D" id="1.10.630.10">
    <property type="entry name" value="Cytochrome P450"/>
    <property type="match status" value="1"/>
</dbReference>
<organism evidence="11 12">
    <name type="scientific">Cannabis sativa</name>
    <name type="common">Hemp</name>
    <name type="synonym">Marijuana</name>
    <dbReference type="NCBI Taxonomy" id="3483"/>
    <lineage>
        <taxon>Eukaryota</taxon>
        <taxon>Viridiplantae</taxon>
        <taxon>Streptophyta</taxon>
        <taxon>Embryophyta</taxon>
        <taxon>Tracheophyta</taxon>
        <taxon>Spermatophyta</taxon>
        <taxon>Magnoliopsida</taxon>
        <taxon>eudicotyledons</taxon>
        <taxon>Gunneridae</taxon>
        <taxon>Pentapetalae</taxon>
        <taxon>rosids</taxon>
        <taxon>fabids</taxon>
        <taxon>Rosales</taxon>
        <taxon>Cannabaceae</taxon>
        <taxon>Cannabis</taxon>
    </lineage>
</organism>
<dbReference type="PRINTS" id="PR00385">
    <property type="entry name" value="P450"/>
</dbReference>
<dbReference type="CDD" id="cd21553">
    <property type="entry name" value="VEFS-box_EMF2-like"/>
    <property type="match status" value="1"/>
</dbReference>
<dbReference type="Pfam" id="PF00067">
    <property type="entry name" value="p450"/>
    <property type="match status" value="1"/>
</dbReference>
<dbReference type="InterPro" id="IPR001128">
    <property type="entry name" value="Cyt_P450"/>
</dbReference>
<feature type="domain" description="Polycomb protein VEFS-Box" evidence="8">
    <location>
        <begin position="464"/>
        <end position="570"/>
    </location>
</feature>
<evidence type="ECO:0000256" key="7">
    <source>
        <dbReference type="PIRSR" id="PIRSR602401-1"/>
    </source>
</evidence>
<evidence type="ECO:0000256" key="4">
    <source>
        <dbReference type="ARBA" id="ARBA00022833"/>
    </source>
</evidence>
<evidence type="ECO:0000256" key="1">
    <source>
        <dbReference type="ARBA" id="ARBA00007416"/>
    </source>
</evidence>
<keyword evidence="7" id="KW-0349">Heme</keyword>
<dbReference type="Gramene" id="evm.model.02.2499">
    <property type="protein sequence ID" value="cds.evm.model.02.2499"/>
    <property type="gene ID" value="evm.TU.02.2499"/>
</dbReference>
<dbReference type="InterPro" id="IPR019135">
    <property type="entry name" value="Polycomb_protein_VEFS-Box"/>
</dbReference>
<dbReference type="CDD" id="cd21749">
    <property type="entry name" value="ZnB-Zn_EMF2-like"/>
    <property type="match status" value="1"/>
</dbReference>
<dbReference type="InterPro" id="IPR057540">
    <property type="entry name" value="Znf_SUZ12"/>
</dbReference>
<dbReference type="InterPro" id="IPR002401">
    <property type="entry name" value="Cyt_P450_E_grp-I"/>
</dbReference>
<reference evidence="11" key="2">
    <citation type="submission" date="2021-03" db="UniProtKB">
        <authorList>
            <consortium name="EnsemblPlants"/>
        </authorList>
    </citation>
    <scope>IDENTIFICATION</scope>
</reference>
<dbReference type="AlphaFoldDB" id="A0A803NXT5"/>
<evidence type="ECO:0000259" key="10">
    <source>
        <dbReference type="Pfam" id="PF24663"/>
    </source>
</evidence>
<keyword evidence="3" id="KW-0863">Zinc-finger</keyword>
<comment type="similarity">
    <text evidence="1">Belongs to the VEFS (VRN2-EMF2-FIS2-SU(Z)12) family.</text>
</comment>
<keyword evidence="6" id="KW-0804">Transcription</keyword>
<protein>
    <submittedName>
        <fullName evidence="11">Uncharacterized protein</fullName>
    </submittedName>
</protein>
<keyword evidence="2 7" id="KW-0479">Metal-binding</keyword>
<keyword evidence="12" id="KW-1185">Reference proteome</keyword>
<dbReference type="Pfam" id="PF09733">
    <property type="entry name" value="VEFS-Box"/>
    <property type="match status" value="1"/>
</dbReference>
<dbReference type="GO" id="GO:0016705">
    <property type="term" value="F:oxidoreductase activity, acting on paired donors, with incorporation or reduction of molecular oxygen"/>
    <property type="evidence" value="ECO:0007669"/>
    <property type="project" value="InterPro"/>
</dbReference>
<dbReference type="EMBL" id="UZAU01000235">
    <property type="status" value="NOT_ANNOTATED_CDS"/>
    <property type="molecule type" value="Genomic_DNA"/>
</dbReference>
<dbReference type="PANTHER" id="PTHR22597:SF22">
    <property type="entry name" value="POLYCOMB GROUP PROTEIN EMBRYONIC FLOWER 2-RELATED"/>
    <property type="match status" value="1"/>
</dbReference>
<feature type="binding site" description="axial binding residue" evidence="7">
    <location>
        <position position="915"/>
    </location>
    <ligand>
        <name>heme</name>
        <dbReference type="ChEBI" id="CHEBI:30413"/>
    </ligand>
    <ligandPart>
        <name>Fe</name>
        <dbReference type="ChEBI" id="CHEBI:18248"/>
    </ligandPart>
</feature>
<evidence type="ECO:0000259" key="8">
    <source>
        <dbReference type="Pfam" id="PF09733"/>
    </source>
</evidence>
<evidence type="ECO:0000256" key="2">
    <source>
        <dbReference type="ARBA" id="ARBA00022723"/>
    </source>
</evidence>